<evidence type="ECO:0000313" key="2">
    <source>
        <dbReference type="EMBL" id="KPC52607.1"/>
    </source>
</evidence>
<dbReference type="Pfam" id="PF18426">
    <property type="entry name" value="Tli4_C"/>
    <property type="match status" value="1"/>
</dbReference>
<feature type="domain" description="Tle cognate immunity protein 4 C-terminal" evidence="1">
    <location>
        <begin position="187"/>
        <end position="344"/>
    </location>
</feature>
<keyword evidence="3" id="KW-1185">Reference proteome</keyword>
<reference evidence="2 3" key="1">
    <citation type="submission" date="2015-07" db="EMBL/GenBank/DDBJ databases">
        <title>Draft genome sequence of the Amantichitinum ursilacus IGB-41, a new chitin-degrading bacterium.</title>
        <authorList>
            <person name="Kirstahler P."/>
            <person name="Guenther M."/>
            <person name="Grumaz C."/>
            <person name="Rupp S."/>
            <person name="Zibek S."/>
            <person name="Sohn K."/>
        </authorList>
    </citation>
    <scope>NUCLEOTIDE SEQUENCE [LARGE SCALE GENOMIC DNA]</scope>
    <source>
        <strain evidence="2 3">IGB-41</strain>
    </source>
</reference>
<proteinExistence type="predicted"/>
<dbReference type="AlphaFoldDB" id="A0A0N0XI85"/>
<dbReference type="Proteomes" id="UP000037939">
    <property type="component" value="Unassembled WGS sequence"/>
</dbReference>
<protein>
    <recommendedName>
        <fullName evidence="1">Tle cognate immunity protein 4 C-terminal domain-containing protein</fullName>
    </recommendedName>
</protein>
<comment type="caution">
    <text evidence="2">The sequence shown here is derived from an EMBL/GenBank/DDBJ whole genome shotgun (WGS) entry which is preliminary data.</text>
</comment>
<name>A0A0N0XI85_9NEIS</name>
<organism evidence="2 3">
    <name type="scientific">Amantichitinum ursilacus</name>
    <dbReference type="NCBI Taxonomy" id="857265"/>
    <lineage>
        <taxon>Bacteria</taxon>
        <taxon>Pseudomonadati</taxon>
        <taxon>Pseudomonadota</taxon>
        <taxon>Betaproteobacteria</taxon>
        <taxon>Neisseriales</taxon>
        <taxon>Chitinibacteraceae</taxon>
        <taxon>Amantichitinum</taxon>
    </lineage>
</organism>
<gene>
    <name evidence="2" type="ORF">WG78_12205</name>
</gene>
<sequence length="350" mass="38769">MLVGGHHVCANPAVQDLNRTFCFGYHQMAVPSGSTSKVGQPVTYDSFAVTTHPFAGQSGYRRLIKKEEQFYAPPGKSGQVTRDSRELFTGAHSVVVAQSISPGNTLGLKIREQMGGDNYYSTMFLYPGPAATPDQYRNQFVVWQIEGSRFLVKIGEDEATRLNTLYQNQTALLKRFRPRGDFEVPGPDQHGVCIDDGFIADANDGKGEHFFKTPFASATFPTLPGVRLHVSVNVGSVREGDYLFDRKPPGFVVALFDAFKPRTLRKAERNINGVAGQELLTAWKSEVGEQFLFVWESTENPRLAVRMEWGKQQGAPETQTASPLKEEDALAVWDALLPTLKRRPVQGAVL</sequence>
<dbReference type="InterPro" id="IPR041290">
    <property type="entry name" value="Tli4_C"/>
</dbReference>
<dbReference type="STRING" id="857265.WG78_12205"/>
<accession>A0A0N0XI85</accession>
<evidence type="ECO:0000259" key="1">
    <source>
        <dbReference type="Pfam" id="PF18426"/>
    </source>
</evidence>
<dbReference type="EMBL" id="LAQT01000009">
    <property type="protein sequence ID" value="KPC52607.1"/>
    <property type="molecule type" value="Genomic_DNA"/>
</dbReference>
<evidence type="ECO:0000313" key="3">
    <source>
        <dbReference type="Proteomes" id="UP000037939"/>
    </source>
</evidence>